<evidence type="ECO:0000256" key="1">
    <source>
        <dbReference type="SAM" id="MobiDB-lite"/>
    </source>
</evidence>
<name>A0AAQ3S0J4_VIGMU</name>
<feature type="region of interest" description="Disordered" evidence="1">
    <location>
        <begin position="54"/>
        <end position="74"/>
    </location>
</feature>
<keyword evidence="3" id="KW-1185">Reference proteome</keyword>
<gene>
    <name evidence="2" type="ORF">V8G54_015841</name>
</gene>
<proteinExistence type="predicted"/>
<dbReference type="Proteomes" id="UP001374535">
    <property type="component" value="Chromosome 5"/>
</dbReference>
<sequence length="102" mass="10722">MKRVRKITFTLQAAKSHNHLPLPLQSNGHNAKLPCRITVGILLGSTPGSVTSLTLLSSPKSSSPERESSVMSTARAQLPLKSPRLPSVGHGLSISVTLSTGT</sequence>
<dbReference type="EMBL" id="CP144696">
    <property type="protein sequence ID" value="WVZ11311.1"/>
    <property type="molecule type" value="Genomic_DNA"/>
</dbReference>
<dbReference type="AlphaFoldDB" id="A0AAQ3S0J4"/>
<reference evidence="2 3" key="1">
    <citation type="journal article" date="2023" name="Life. Sci Alliance">
        <title>Evolutionary insights into 3D genome organization and epigenetic landscape of Vigna mungo.</title>
        <authorList>
            <person name="Junaid A."/>
            <person name="Singh B."/>
            <person name="Bhatia S."/>
        </authorList>
    </citation>
    <scope>NUCLEOTIDE SEQUENCE [LARGE SCALE GENOMIC DNA]</scope>
    <source>
        <strain evidence="2">Urdbean</strain>
    </source>
</reference>
<evidence type="ECO:0000313" key="3">
    <source>
        <dbReference type="Proteomes" id="UP001374535"/>
    </source>
</evidence>
<organism evidence="2 3">
    <name type="scientific">Vigna mungo</name>
    <name type="common">Black gram</name>
    <name type="synonym">Phaseolus mungo</name>
    <dbReference type="NCBI Taxonomy" id="3915"/>
    <lineage>
        <taxon>Eukaryota</taxon>
        <taxon>Viridiplantae</taxon>
        <taxon>Streptophyta</taxon>
        <taxon>Embryophyta</taxon>
        <taxon>Tracheophyta</taxon>
        <taxon>Spermatophyta</taxon>
        <taxon>Magnoliopsida</taxon>
        <taxon>eudicotyledons</taxon>
        <taxon>Gunneridae</taxon>
        <taxon>Pentapetalae</taxon>
        <taxon>rosids</taxon>
        <taxon>fabids</taxon>
        <taxon>Fabales</taxon>
        <taxon>Fabaceae</taxon>
        <taxon>Papilionoideae</taxon>
        <taxon>50 kb inversion clade</taxon>
        <taxon>NPAAA clade</taxon>
        <taxon>indigoferoid/millettioid clade</taxon>
        <taxon>Phaseoleae</taxon>
        <taxon>Vigna</taxon>
    </lineage>
</organism>
<accession>A0AAQ3S0J4</accession>
<protein>
    <submittedName>
        <fullName evidence="2">Uncharacterized protein</fullName>
    </submittedName>
</protein>
<evidence type="ECO:0000313" key="2">
    <source>
        <dbReference type="EMBL" id="WVZ11311.1"/>
    </source>
</evidence>